<evidence type="ECO:0000313" key="2">
    <source>
        <dbReference type="Proteomes" id="UP000827986"/>
    </source>
</evidence>
<protein>
    <submittedName>
        <fullName evidence="1">Uncharacterized protein</fullName>
    </submittedName>
</protein>
<keyword evidence="2" id="KW-1185">Reference proteome</keyword>
<dbReference type="Proteomes" id="UP000827986">
    <property type="component" value="Unassembled WGS sequence"/>
</dbReference>
<dbReference type="AlphaFoldDB" id="A0A9D3X657"/>
<gene>
    <name evidence="1" type="ORF">KIL84_017392</name>
</gene>
<sequence>MNIYKCANCKLVLGKWRHKKSEGLRQIAFGHSKNSPSNSSLPPSLNSLNEMLNQYKMDLKAGRKMYSFLDSKEPFVDISTECVFFGDIYSSSVHFCTQIAFGIHLPISSLPPRHPFLL</sequence>
<reference evidence="1" key="1">
    <citation type="submission" date="2021-09" db="EMBL/GenBank/DDBJ databases">
        <title>The genome of Mauremys mutica provides insights into the evolution of semi-aquatic lifestyle.</title>
        <authorList>
            <person name="Gong S."/>
            <person name="Gao Y."/>
        </authorList>
    </citation>
    <scope>NUCLEOTIDE SEQUENCE</scope>
    <source>
        <strain evidence="1">MM-2020</strain>
        <tissue evidence="1">Muscle</tissue>
    </source>
</reference>
<evidence type="ECO:0000313" key="1">
    <source>
        <dbReference type="EMBL" id="KAH1173553.1"/>
    </source>
</evidence>
<accession>A0A9D3X657</accession>
<proteinExistence type="predicted"/>
<dbReference type="EMBL" id="JAHDVG010000482">
    <property type="protein sequence ID" value="KAH1173553.1"/>
    <property type="molecule type" value="Genomic_DNA"/>
</dbReference>
<comment type="caution">
    <text evidence="1">The sequence shown here is derived from an EMBL/GenBank/DDBJ whole genome shotgun (WGS) entry which is preliminary data.</text>
</comment>
<name>A0A9D3X657_9SAUR</name>
<organism evidence="1 2">
    <name type="scientific">Mauremys mutica</name>
    <name type="common">yellowpond turtle</name>
    <dbReference type="NCBI Taxonomy" id="74926"/>
    <lineage>
        <taxon>Eukaryota</taxon>
        <taxon>Metazoa</taxon>
        <taxon>Chordata</taxon>
        <taxon>Craniata</taxon>
        <taxon>Vertebrata</taxon>
        <taxon>Euteleostomi</taxon>
        <taxon>Archelosauria</taxon>
        <taxon>Testudinata</taxon>
        <taxon>Testudines</taxon>
        <taxon>Cryptodira</taxon>
        <taxon>Durocryptodira</taxon>
        <taxon>Testudinoidea</taxon>
        <taxon>Geoemydidae</taxon>
        <taxon>Geoemydinae</taxon>
        <taxon>Mauremys</taxon>
    </lineage>
</organism>